<gene>
    <name evidence="1" type="ORF">GGR42_000670</name>
</gene>
<sequence length="32" mass="3591">MGNEQALVAIVQYNVKLMLGENYSVLYCSEPN</sequence>
<dbReference type="AlphaFoldDB" id="A0A846QQ27"/>
<protein>
    <submittedName>
        <fullName evidence="1">Uncharacterized protein</fullName>
    </submittedName>
</protein>
<proteinExistence type="predicted"/>
<name>A0A846QQ27_9FLAO</name>
<comment type="caution">
    <text evidence="1">The sequence shown here is derived from an EMBL/GenBank/DDBJ whole genome shotgun (WGS) entry which is preliminary data.</text>
</comment>
<keyword evidence="2" id="KW-1185">Reference proteome</keyword>
<dbReference type="Proteomes" id="UP000590442">
    <property type="component" value="Unassembled WGS sequence"/>
</dbReference>
<evidence type="ECO:0000313" key="2">
    <source>
        <dbReference type="Proteomes" id="UP000590442"/>
    </source>
</evidence>
<accession>A0A846QQ27</accession>
<dbReference type="EMBL" id="JAATJJ010000001">
    <property type="protein sequence ID" value="NJB70208.1"/>
    <property type="molecule type" value="Genomic_DNA"/>
</dbReference>
<organism evidence="1 2">
    <name type="scientific">Saonia flava</name>
    <dbReference type="NCBI Taxonomy" id="523696"/>
    <lineage>
        <taxon>Bacteria</taxon>
        <taxon>Pseudomonadati</taxon>
        <taxon>Bacteroidota</taxon>
        <taxon>Flavobacteriia</taxon>
        <taxon>Flavobacteriales</taxon>
        <taxon>Flavobacteriaceae</taxon>
        <taxon>Saonia</taxon>
    </lineage>
</organism>
<evidence type="ECO:0000313" key="1">
    <source>
        <dbReference type="EMBL" id="NJB70208.1"/>
    </source>
</evidence>
<reference evidence="1 2" key="1">
    <citation type="submission" date="2020-03" db="EMBL/GenBank/DDBJ databases">
        <title>Genomic Encyclopedia of Type Strains, Phase IV (KMG-IV): sequencing the most valuable type-strain genomes for metagenomic binning, comparative biology and taxonomic classification.</title>
        <authorList>
            <person name="Goeker M."/>
        </authorList>
    </citation>
    <scope>NUCLEOTIDE SEQUENCE [LARGE SCALE GENOMIC DNA]</scope>
    <source>
        <strain evidence="1 2">DSM 29762</strain>
    </source>
</reference>